<feature type="compositionally biased region" description="Low complexity" evidence="1">
    <location>
        <begin position="88"/>
        <end position="97"/>
    </location>
</feature>
<feature type="region of interest" description="Disordered" evidence="1">
    <location>
        <begin position="36"/>
        <end position="147"/>
    </location>
</feature>
<feature type="compositionally biased region" description="Low complexity" evidence="1">
    <location>
        <begin position="121"/>
        <end position="135"/>
    </location>
</feature>
<reference evidence="2" key="1">
    <citation type="submission" date="2021-11" db="EMBL/GenBank/DDBJ databases">
        <authorList>
            <person name="Herlambang A."/>
            <person name="Guo Y."/>
            <person name="Takashima Y."/>
            <person name="Nishizawa T."/>
        </authorList>
    </citation>
    <scope>NUCLEOTIDE SEQUENCE</scope>
    <source>
        <strain evidence="2">E1425</strain>
    </source>
</reference>
<evidence type="ECO:0000313" key="3">
    <source>
        <dbReference type="Proteomes" id="UP000827284"/>
    </source>
</evidence>
<comment type="caution">
    <text evidence="2">The sequence shown here is derived from an EMBL/GenBank/DDBJ whole genome shotgun (WGS) entry which is preliminary data.</text>
</comment>
<keyword evidence="3" id="KW-1185">Reference proteome</keyword>
<dbReference type="OrthoDB" id="2449194at2759"/>
<protein>
    <submittedName>
        <fullName evidence="2">Uncharacterized protein</fullName>
    </submittedName>
</protein>
<feature type="region of interest" description="Disordered" evidence="1">
    <location>
        <begin position="1"/>
        <end position="22"/>
    </location>
</feature>
<dbReference type="EMBL" id="BQFW01000008">
    <property type="protein sequence ID" value="GJJ73658.1"/>
    <property type="molecule type" value="Genomic_DNA"/>
</dbReference>
<name>A0A9P3LX23_9FUNG</name>
<organism evidence="2 3">
    <name type="scientific">Entomortierella parvispora</name>
    <dbReference type="NCBI Taxonomy" id="205924"/>
    <lineage>
        <taxon>Eukaryota</taxon>
        <taxon>Fungi</taxon>
        <taxon>Fungi incertae sedis</taxon>
        <taxon>Mucoromycota</taxon>
        <taxon>Mortierellomycotina</taxon>
        <taxon>Mortierellomycetes</taxon>
        <taxon>Mortierellales</taxon>
        <taxon>Mortierellaceae</taxon>
        <taxon>Entomortierella</taxon>
    </lineage>
</organism>
<dbReference type="Proteomes" id="UP000827284">
    <property type="component" value="Unassembled WGS sequence"/>
</dbReference>
<accession>A0A9P3LX23</accession>
<gene>
    <name evidence="2" type="ORF">EMPS_06016</name>
</gene>
<feature type="compositionally biased region" description="Low complexity" evidence="1">
    <location>
        <begin position="1"/>
        <end position="17"/>
    </location>
</feature>
<feature type="region of interest" description="Disordered" evidence="1">
    <location>
        <begin position="207"/>
        <end position="258"/>
    </location>
</feature>
<reference evidence="2" key="2">
    <citation type="journal article" date="2022" name="Microbiol. Resour. Announc.">
        <title>Whole-Genome Sequence of Entomortierella parvispora E1425, a Mucoromycotan Fungus Associated with Burkholderiaceae-Related Endosymbiotic Bacteria.</title>
        <authorList>
            <person name="Herlambang A."/>
            <person name="Guo Y."/>
            <person name="Takashima Y."/>
            <person name="Narisawa K."/>
            <person name="Ohta H."/>
            <person name="Nishizawa T."/>
        </authorList>
    </citation>
    <scope>NUCLEOTIDE SEQUENCE</scope>
    <source>
        <strain evidence="2">E1425</strain>
    </source>
</reference>
<evidence type="ECO:0000313" key="2">
    <source>
        <dbReference type="EMBL" id="GJJ73658.1"/>
    </source>
</evidence>
<dbReference type="AlphaFoldDB" id="A0A9P3LX23"/>
<sequence>MTNTTNNNTVPANTTVNKSSTMETLKDKATNLIHKVTGKGHTDTTHGTSTTAPDHQDHHKNADGTTSTKHGDVNPSAFLSSVRFPDDGAGASMAAAAPDHITQPEAVHDPSNPPRNSGIMSTHNANPTANPNPSSVDGSRVHQHNPIHKDHHTGEAALADAGATQQHDPMHKNHHTGEAAVAGSSAALAADRADKDHGLGHAQTATITNPQEGSHALGEQGHHHKIENPQHGITSRLAGEKVGGDPNNIGTTPMHPVM</sequence>
<proteinExistence type="predicted"/>
<evidence type="ECO:0000256" key="1">
    <source>
        <dbReference type="SAM" id="MobiDB-lite"/>
    </source>
</evidence>